<name>A0A0U1KVT8_9FIRM</name>
<evidence type="ECO:0000256" key="1">
    <source>
        <dbReference type="SAM" id="Phobius"/>
    </source>
</evidence>
<gene>
    <name evidence="2" type="ORF">SpAn4DRAFT_3900</name>
</gene>
<accession>A0A0U1KVT8</accession>
<evidence type="ECO:0000313" key="2">
    <source>
        <dbReference type="EMBL" id="CQR71395.1"/>
    </source>
</evidence>
<organism evidence="2 3">
    <name type="scientific">Sporomusa ovata</name>
    <dbReference type="NCBI Taxonomy" id="2378"/>
    <lineage>
        <taxon>Bacteria</taxon>
        <taxon>Bacillati</taxon>
        <taxon>Bacillota</taxon>
        <taxon>Negativicutes</taxon>
        <taxon>Selenomonadales</taxon>
        <taxon>Sporomusaceae</taxon>
        <taxon>Sporomusa</taxon>
    </lineage>
</organism>
<dbReference type="Proteomes" id="UP000049855">
    <property type="component" value="Unassembled WGS sequence"/>
</dbReference>
<keyword evidence="3" id="KW-1185">Reference proteome</keyword>
<keyword evidence="1" id="KW-0812">Transmembrane</keyword>
<protein>
    <submittedName>
        <fullName evidence="2">Uncharacterized protein</fullName>
    </submittedName>
</protein>
<proteinExistence type="predicted"/>
<dbReference type="RefSeq" id="WP_021167493.1">
    <property type="nucleotide sequence ID" value="NZ_CTRP01000004.1"/>
</dbReference>
<keyword evidence="1" id="KW-1133">Transmembrane helix</keyword>
<keyword evidence="1" id="KW-0472">Membrane</keyword>
<sequence>MLKKIGLRLLCFFIEGNIAEGQVGINLINLSIAAAFFAAGFIVGKI</sequence>
<feature type="transmembrane region" description="Helical" evidence="1">
    <location>
        <begin position="23"/>
        <end position="43"/>
    </location>
</feature>
<dbReference type="AlphaFoldDB" id="A0A0U1KVT8"/>
<dbReference type="EMBL" id="CTRP01000004">
    <property type="protein sequence ID" value="CQR71395.1"/>
    <property type="molecule type" value="Genomic_DNA"/>
</dbReference>
<evidence type="ECO:0000313" key="3">
    <source>
        <dbReference type="Proteomes" id="UP000049855"/>
    </source>
</evidence>
<reference evidence="3" key="1">
    <citation type="submission" date="2015-03" db="EMBL/GenBank/DDBJ databases">
        <authorList>
            <person name="Nijsse Bart"/>
        </authorList>
    </citation>
    <scope>NUCLEOTIDE SEQUENCE [LARGE SCALE GENOMIC DNA]</scope>
</reference>